<reference evidence="1" key="1">
    <citation type="submission" date="2022-07" db="EMBL/GenBank/DDBJ databases">
        <authorList>
            <person name="Macas J."/>
            <person name="Novak P."/>
            <person name="Neumann P."/>
        </authorList>
    </citation>
    <scope>NUCLEOTIDE SEQUENCE</scope>
</reference>
<protein>
    <submittedName>
        <fullName evidence="1">Uncharacterized protein</fullName>
    </submittedName>
</protein>
<evidence type="ECO:0000313" key="3">
    <source>
        <dbReference type="EMBL" id="CAH9136902.1"/>
    </source>
</evidence>
<dbReference type="Proteomes" id="UP001152523">
    <property type="component" value="Unassembled WGS sequence"/>
</dbReference>
<dbReference type="AlphaFoldDB" id="A0AAV0CMK9"/>
<dbReference type="EMBL" id="CAMAPF010000031">
    <property type="protein sequence ID" value="CAH9078120.1"/>
    <property type="molecule type" value="Genomic_DNA"/>
</dbReference>
<sequence>MQMRAIFRDAEESDGDTLNRFPIGVSQTWESDGETQKRFMIGVFQIWENDRETSNSHLREGPIAGIKHDRKSVFGFLVSASPGSHAIHLLVSRLETKRRVATIKIYQIIMMLGIDAKKLMLALTVGH</sequence>
<evidence type="ECO:0000313" key="2">
    <source>
        <dbReference type="EMBL" id="CAH9131824.1"/>
    </source>
</evidence>
<comment type="caution">
    <text evidence="1">The sequence shown here is derived from an EMBL/GenBank/DDBJ whole genome shotgun (WGS) entry which is preliminary data.</text>
</comment>
<dbReference type="EMBL" id="CAMAPF010000997">
    <property type="protein sequence ID" value="CAH9136902.1"/>
    <property type="molecule type" value="Genomic_DNA"/>
</dbReference>
<accession>A0AAV0CMK9</accession>
<name>A0AAV0CMK9_9ASTE</name>
<organism evidence="1 4">
    <name type="scientific">Cuscuta epithymum</name>
    <dbReference type="NCBI Taxonomy" id="186058"/>
    <lineage>
        <taxon>Eukaryota</taxon>
        <taxon>Viridiplantae</taxon>
        <taxon>Streptophyta</taxon>
        <taxon>Embryophyta</taxon>
        <taxon>Tracheophyta</taxon>
        <taxon>Spermatophyta</taxon>
        <taxon>Magnoliopsida</taxon>
        <taxon>eudicotyledons</taxon>
        <taxon>Gunneridae</taxon>
        <taxon>Pentapetalae</taxon>
        <taxon>asterids</taxon>
        <taxon>lamiids</taxon>
        <taxon>Solanales</taxon>
        <taxon>Convolvulaceae</taxon>
        <taxon>Cuscuteae</taxon>
        <taxon>Cuscuta</taxon>
        <taxon>Cuscuta subgen. Cuscuta</taxon>
    </lineage>
</organism>
<dbReference type="EMBL" id="CAMAPF010000967">
    <property type="protein sequence ID" value="CAH9131824.1"/>
    <property type="molecule type" value="Genomic_DNA"/>
</dbReference>
<gene>
    <name evidence="2" type="ORF">CEPIT_LOCUS31694</name>
    <name evidence="3" type="ORF">CEPIT_LOCUS35633</name>
    <name evidence="1" type="ORF">CEPIT_LOCUS6441</name>
</gene>
<proteinExistence type="predicted"/>
<evidence type="ECO:0000313" key="1">
    <source>
        <dbReference type="EMBL" id="CAH9078120.1"/>
    </source>
</evidence>
<evidence type="ECO:0000313" key="4">
    <source>
        <dbReference type="Proteomes" id="UP001152523"/>
    </source>
</evidence>
<keyword evidence="4" id="KW-1185">Reference proteome</keyword>